<feature type="domain" description="AIR9-like A9" evidence="1">
    <location>
        <begin position="407"/>
        <end position="497"/>
    </location>
</feature>
<feature type="domain" description="AIR9-like A9" evidence="1">
    <location>
        <begin position="513"/>
        <end position="591"/>
    </location>
</feature>
<sequence length="1458" mass="162754">MIGGSSHLKTTRDSAANSIAVTKSKQQNQPLQSKKVENFLYARNGDLLKTLNVQVEFPLIKVLDVSSNSIDDLSFLSKMPSLKHVFLTFNSLSSLKSIPSMKSLESLAVGFNKITDWEGFQNVPNLRALTAPENGLTSFKHVPILKELESLDLSKNPIVEMNKFKELSAALFDNLKELNREKLSDELLKSADIYRGKIAQAVRYGMLIPNDEKFDDINNLLIYTDEWLLDFYRDVSKTTPFQLLSYTFDPIQPVQGVDCRFYCVFFVKTKDVTSLKAEGMGLLTLNNINGEWTNILFEGSSLCINIEQYQGDITLLVPIGCYSYKLTNAAATSETFTVNVEPISSECKDPEYTIDVAWNNNKHHSCIRPSIEDIDVSMNVSLHFKWHKDDLFVIHQQTLPVIAAHPSCTGLEIIGYFIEGSTVEPKYVYRGGDEGQSKFEWRRVKMFINEDDLHDVEVISREKCYTLQREDYGHLIVVTCIPVRSDGVEGKPVSCVSPTTIDAPNPRITNLAIGEMVQDQTSSVTYGFVGGEEADTCFQWFVETNGEFVKVKNATTREFTPGIKQIGQIVKCVVTPVNSYGKYGEPCEIISKPVAPASPVFAKVSVESDNFIENDMISIQTEYYGGFEGDSMFEFFRLENEVEEKIENGNCKEYRAGLADVGKVIKILCTPVRNDGRKGEVVEVKTPVIQAGAPKIHDPVIVGNMEVGSTLSICYRYEGGVEGDTIIEWRKTKPFTLEELTRSDIVVEGLDFDIVMEEQELSHTITADDAGCFFAIEVTPVRNDMAKGEGLILYSTSHVAIPKPSMANCKIVMNEPELTEGCILRGMADYCSAIEEKARMHKWYKIDETGMESEIEGADQETFLVPETMFEKKIKYSCYSIDKFGQSTERAYSEPTGTVLPSKPCITGISIFGILEEFSAVHVGEIQGKNVDTHNIICDWYRIRPEDLNSDVKVASGVSSYDITTADIGNRLKLVFTPIRPFPYSHVSGQNYVHITDVIGPSKPHGSCCLMGSFKEGEAFTASFNYTGGTEGRSTYRLMCRNPADDTKSIISEGTTSNNAVSFVCRKEDVGKQFILEYTPIREDGMEGDMVLFTSELVLPGEPSISELNLEFVKNNRRVLIPIEDCIIRASGKYFGGNEGKSLKLWKRVDSALSLTEIVGTDSMEYHISIKDIGKQIQFEYTPVRDDDVKGIPQSIMTETVQGHHPSVSNVSLSGSPRLCSKLTVAGQYYGGVEGDSEIEWFASHSKSGPFKRIQEFDNTIVIEESSSTTGKSSTITLSMNCLLLFIKAKYTPVRSDKVIGSSVETNVLQVDISPDIKEKIIKAIMQCSAIEFCENGVLELGNKHIRYGEVKPHIKEKWRSQSATLLSENSFSIHFEKGGDHIFNSKQALYLVLLVRIFSLLSSSNDCAIFCGEKFQKAWMKGKVDGVVEEWNQIQASMMQKISTDREDAKALIALFK</sequence>
<feature type="domain" description="AIR9-like A9" evidence="1">
    <location>
        <begin position="1122"/>
        <end position="1198"/>
    </location>
</feature>
<dbReference type="OrthoDB" id="275495at2759"/>
<gene>
    <name evidence="2" type="ORF">FDP41_003196</name>
</gene>
<dbReference type="GeneID" id="68110414"/>
<dbReference type="SMART" id="SM00365">
    <property type="entry name" value="LRR_SD22"/>
    <property type="match status" value="2"/>
</dbReference>
<dbReference type="Gene3D" id="3.80.10.10">
    <property type="entry name" value="Ribonuclease Inhibitor"/>
    <property type="match status" value="1"/>
</dbReference>
<dbReference type="OMA" id="TIFRWIL"/>
<name>A0A6A5BUE0_NAEFO</name>
<dbReference type="VEuPathDB" id="AmoebaDB:NF0115760"/>
<dbReference type="EMBL" id="VFQX01000033">
    <property type="protein sequence ID" value="KAF0977874.1"/>
    <property type="molecule type" value="Genomic_DNA"/>
</dbReference>
<evidence type="ECO:0000313" key="3">
    <source>
        <dbReference type="Proteomes" id="UP000444721"/>
    </source>
</evidence>
<evidence type="ECO:0000313" key="2">
    <source>
        <dbReference type="EMBL" id="KAF0977874.1"/>
    </source>
</evidence>
<dbReference type="InterPro" id="IPR032675">
    <property type="entry name" value="LRR_dom_sf"/>
</dbReference>
<feature type="domain" description="AIR9-like A9" evidence="1">
    <location>
        <begin position="1207"/>
        <end position="1305"/>
    </location>
</feature>
<feature type="domain" description="AIR9-like A9" evidence="1">
    <location>
        <begin position="609"/>
        <end position="684"/>
    </location>
</feature>
<dbReference type="InterPro" id="IPR001611">
    <property type="entry name" value="Leu-rich_rpt"/>
</dbReference>
<organism evidence="2 3">
    <name type="scientific">Naegleria fowleri</name>
    <name type="common">Brain eating amoeba</name>
    <dbReference type="NCBI Taxonomy" id="5763"/>
    <lineage>
        <taxon>Eukaryota</taxon>
        <taxon>Discoba</taxon>
        <taxon>Heterolobosea</taxon>
        <taxon>Tetramitia</taxon>
        <taxon>Eutetramitia</taxon>
        <taxon>Vahlkampfiidae</taxon>
        <taxon>Naegleria</taxon>
    </lineage>
</organism>
<dbReference type="Proteomes" id="UP000444721">
    <property type="component" value="Unassembled WGS sequence"/>
</dbReference>
<proteinExistence type="predicted"/>
<keyword evidence="3" id="KW-1185">Reference proteome</keyword>
<dbReference type="VEuPathDB" id="AmoebaDB:FDP41_003196"/>
<protein>
    <recommendedName>
        <fullName evidence="1">AIR9-like A9 domain-containing protein</fullName>
    </recommendedName>
</protein>
<feature type="domain" description="AIR9-like A9" evidence="1">
    <location>
        <begin position="700"/>
        <end position="790"/>
    </location>
</feature>
<dbReference type="VEuPathDB" id="AmoebaDB:NfTy_059580"/>
<evidence type="ECO:0000259" key="1">
    <source>
        <dbReference type="Pfam" id="PF23197"/>
    </source>
</evidence>
<dbReference type="Pfam" id="PF23197">
    <property type="entry name" value="IG_AIR9"/>
    <property type="match status" value="7"/>
</dbReference>
<dbReference type="PROSITE" id="PS51450">
    <property type="entry name" value="LRR"/>
    <property type="match status" value="1"/>
</dbReference>
<comment type="caution">
    <text evidence="2">The sequence shown here is derived from an EMBL/GenBank/DDBJ whole genome shotgun (WGS) entry which is preliminary data.</text>
</comment>
<accession>A0A6A5BUE0</accession>
<dbReference type="PANTHER" id="PTHR31149">
    <property type="entry name" value="EXPRESSED PROTEIN"/>
    <property type="match status" value="1"/>
</dbReference>
<feature type="domain" description="AIR9-like A9" evidence="1">
    <location>
        <begin position="1010"/>
        <end position="1092"/>
    </location>
</feature>
<dbReference type="PANTHER" id="PTHR31149:SF11">
    <property type="entry name" value="187-KDA MICROTUBULE-ASSOCIATED PROTEIN AIR9"/>
    <property type="match status" value="1"/>
</dbReference>
<dbReference type="SUPFAM" id="SSF52058">
    <property type="entry name" value="L domain-like"/>
    <property type="match status" value="1"/>
</dbReference>
<dbReference type="InterPro" id="IPR056284">
    <property type="entry name" value="AIR9-like_A9"/>
</dbReference>
<reference evidence="2 3" key="1">
    <citation type="journal article" date="2019" name="Sci. Rep.">
        <title>Nanopore sequencing improves the draft genome of the human pathogenic amoeba Naegleria fowleri.</title>
        <authorList>
            <person name="Liechti N."/>
            <person name="Schurch N."/>
            <person name="Bruggmann R."/>
            <person name="Wittwer M."/>
        </authorList>
    </citation>
    <scope>NUCLEOTIDE SEQUENCE [LARGE SCALE GENOMIC DNA]</scope>
    <source>
        <strain evidence="2 3">ATCC 30894</strain>
    </source>
</reference>
<dbReference type="RefSeq" id="XP_044562587.1">
    <property type="nucleotide sequence ID" value="XM_044706473.1"/>
</dbReference>